<reference evidence="2" key="2">
    <citation type="submission" date="2023-11" db="UniProtKB">
        <authorList>
            <consortium name="WormBaseParasite"/>
        </authorList>
    </citation>
    <scope>IDENTIFICATION</scope>
</reference>
<dbReference type="PANTHER" id="PTHR28498:SF1">
    <property type="entry name" value="ZINC FINGER SWIM DOMAIN-CONTAINING PROTEIN 7"/>
    <property type="match status" value="1"/>
</dbReference>
<name>A0A183WG34_TRIRE</name>
<sequence length="144" mass="16373">MSVVFAPRDLTCELKQKLLASGNGSNLSDEELVLLYNTFGDLIMKALAIVENGSITLERSKSQHQVFRVESHSSGLNYCSNYTRYCRCFNTVKKYIAPVYELWCEHTLAIYLAEIMGKIRVVHLTDEALSRSMEMLYMQDATTS</sequence>
<dbReference type="Proteomes" id="UP000050795">
    <property type="component" value="Unassembled WGS sequence"/>
</dbReference>
<evidence type="ECO:0000313" key="1">
    <source>
        <dbReference type="Proteomes" id="UP000050795"/>
    </source>
</evidence>
<protein>
    <submittedName>
        <fullName evidence="2">SWIM-type domain-containing protein</fullName>
    </submittedName>
</protein>
<reference evidence="1" key="1">
    <citation type="submission" date="2022-06" db="EMBL/GenBank/DDBJ databases">
        <authorList>
            <person name="Berger JAMES D."/>
            <person name="Berger JAMES D."/>
        </authorList>
    </citation>
    <scope>NUCLEOTIDE SEQUENCE [LARGE SCALE GENOMIC DNA]</scope>
</reference>
<accession>A0A183WG34</accession>
<dbReference type="GO" id="GO:0097196">
    <property type="term" value="C:Shu complex"/>
    <property type="evidence" value="ECO:0007669"/>
    <property type="project" value="TreeGrafter"/>
</dbReference>
<dbReference type="WBParaSite" id="TREG1_93980.1">
    <property type="protein sequence ID" value="TREG1_93980.1"/>
    <property type="gene ID" value="TREG1_93980"/>
</dbReference>
<dbReference type="OrthoDB" id="337581at2759"/>
<organism evidence="1 2">
    <name type="scientific">Trichobilharzia regenti</name>
    <name type="common">Nasal bird schistosome</name>
    <dbReference type="NCBI Taxonomy" id="157069"/>
    <lineage>
        <taxon>Eukaryota</taxon>
        <taxon>Metazoa</taxon>
        <taxon>Spiralia</taxon>
        <taxon>Lophotrochozoa</taxon>
        <taxon>Platyhelminthes</taxon>
        <taxon>Trematoda</taxon>
        <taxon>Digenea</taxon>
        <taxon>Strigeidida</taxon>
        <taxon>Schistosomatoidea</taxon>
        <taxon>Schistosomatidae</taxon>
        <taxon>Trichobilharzia</taxon>
    </lineage>
</organism>
<keyword evidence="1" id="KW-1185">Reference proteome</keyword>
<evidence type="ECO:0000313" key="2">
    <source>
        <dbReference type="WBParaSite" id="TREG1_93980.1"/>
    </source>
</evidence>
<dbReference type="PANTHER" id="PTHR28498">
    <property type="entry name" value="ZINC FINGER SWIM DOMAIN-CONTAINING PROTEIN 7"/>
    <property type="match status" value="1"/>
</dbReference>
<dbReference type="GO" id="GO:0000724">
    <property type="term" value="P:double-strand break repair via homologous recombination"/>
    <property type="evidence" value="ECO:0007669"/>
    <property type="project" value="TreeGrafter"/>
</dbReference>
<proteinExistence type="predicted"/>
<dbReference type="AlphaFoldDB" id="A0A183WG34"/>